<evidence type="ECO:0000313" key="3">
    <source>
        <dbReference type="Proteomes" id="UP000005463"/>
    </source>
</evidence>
<name>B1FMK8_9BURK</name>
<feature type="region of interest" description="Disordered" evidence="1">
    <location>
        <begin position="686"/>
        <end position="709"/>
    </location>
</feature>
<dbReference type="AlphaFoldDB" id="B1FMK8"/>
<sequence>MRLLRELLERQRLEAVGGQLAVDPARVLDADRVRRGLAAAEAARPDRHRGRPQPVAEHRARGFTRAVREVVRGVRRARRRRIARRPARIRAQAILVGLRHQVRIAARLDRQVRPFGQRDAHVGRRAAEPLRDRDGLRRRHPRADLGGRVMQRHLAVLVEFDLRERCLGARAEILLHAREADAVALAGVRGLEFGLARRATRPQRMLLRAFQHVLHAQRAGGNRALRVLHPRAQRVAQAEIDRVEVQLRGDFVDGHLGRGHALQRAVAAGRAGVDRARCDRDRREVALREVVDRLRGRRADHRDRRREVRAPAAIRLEVALERLQEARVAIDRDPVMHLERVTLQRRLELLVAIVREPHRAAVRVQRADEAVERHVAVILRAVADRVARMHEQLLHREAAFRDHRGRVLRHFERRLGRHDEVHRLRRGVVPAVRVVGFERGGIDRLRVVLAVEHEPVRRRAIEFGGDLAGQEHPLLVELAVFLAVRPDRQMLAHHAREDRRVLQARVDIVVVGRLAAHPHVAERAPRIALERARDRTVADHVVAELERVLREAKAREVVVDEDRDRMAEIRGRLAGRQQHVVAVERRERDAVAREIVGGDDAVRLQFAAEQRQVEAFVETVGLRDAQDQRVRLLLRPVRHVGRAHVAGEHFRARDLRDAVDAELGDAGDAIPFDRGEEFFFEERRERAAADGRDVDRDARQHAGFQKTPP</sequence>
<organism evidence="2 3">
    <name type="scientific">Burkholderia ambifaria IOP40-10</name>
    <dbReference type="NCBI Taxonomy" id="396596"/>
    <lineage>
        <taxon>Bacteria</taxon>
        <taxon>Pseudomonadati</taxon>
        <taxon>Pseudomonadota</taxon>
        <taxon>Betaproteobacteria</taxon>
        <taxon>Burkholderiales</taxon>
        <taxon>Burkholderiaceae</taxon>
        <taxon>Burkholderia</taxon>
        <taxon>Burkholderia cepacia complex</taxon>
    </lineage>
</organism>
<protein>
    <submittedName>
        <fullName evidence="2">Uncharacterized protein</fullName>
    </submittedName>
</protein>
<dbReference type="Proteomes" id="UP000005463">
    <property type="component" value="Unassembled WGS sequence"/>
</dbReference>
<evidence type="ECO:0000256" key="1">
    <source>
        <dbReference type="SAM" id="MobiDB-lite"/>
    </source>
</evidence>
<dbReference type="EMBL" id="ABLC01000200">
    <property type="protein sequence ID" value="EDT01222.1"/>
    <property type="molecule type" value="Genomic_DNA"/>
</dbReference>
<comment type="caution">
    <text evidence="2">The sequence shown here is derived from an EMBL/GenBank/DDBJ whole genome shotgun (WGS) entry which is preliminary data.</text>
</comment>
<gene>
    <name evidence="2" type="ORF">BamIOP4010DRAFT_5269</name>
</gene>
<feature type="compositionally biased region" description="Basic and acidic residues" evidence="1">
    <location>
        <begin position="686"/>
        <end position="700"/>
    </location>
</feature>
<feature type="region of interest" description="Disordered" evidence="1">
    <location>
        <begin position="39"/>
        <end position="59"/>
    </location>
</feature>
<accession>B1FMK8</accession>
<proteinExistence type="predicted"/>
<reference evidence="2 3" key="1">
    <citation type="submission" date="2008-03" db="EMBL/GenBank/DDBJ databases">
        <title>Sequencing of the draft genome and assembly of Burkholderia ambifaria IOP40-10.</title>
        <authorList>
            <consortium name="US DOE Joint Genome Institute (JGI-PGF)"/>
            <person name="Copeland A."/>
            <person name="Lucas S."/>
            <person name="Lapidus A."/>
            <person name="Glavina del Rio T."/>
            <person name="Dalin E."/>
            <person name="Tice H."/>
            <person name="Bruce D."/>
            <person name="Goodwin L."/>
            <person name="Pitluck S."/>
            <person name="Larimer F."/>
            <person name="Land M.L."/>
            <person name="Hauser L."/>
            <person name="Tiedje J."/>
            <person name="Richardson P."/>
        </authorList>
    </citation>
    <scope>NUCLEOTIDE SEQUENCE [LARGE SCALE GENOMIC DNA]</scope>
    <source>
        <strain evidence="2 3">IOP40-10</strain>
    </source>
</reference>
<evidence type="ECO:0000313" key="2">
    <source>
        <dbReference type="EMBL" id="EDT01222.1"/>
    </source>
</evidence>